<sequence length="306" mass="33187">MTAIGAKSNEGSTGSGPSPDLEIQRVPSGTSAEKIAEILLRDGGVVVTGLLGLDTVAELNSDLDPYVSARSSGYREGFQTDFFGPRTTRVRGLAAKSKAFVEKYLLHPTVLGVMDIALLPYCGDYWMSYAGTVFIGPGEKAQDLHRDDINWAVPARLGIDLQVSVMVALGDYDAEVGATMVIPRTHRLPIDEPVDPSLAKPVELEKGDAMIWVGSLLHGGGANQTEDRVRKGLYISYMLGWLAPEEASALSLTPERVAELPERARQLLGWSSLKGNPVRDDVMSALQLWQVDEDEVGRFDGLFTNR</sequence>
<proteinExistence type="predicted"/>
<feature type="region of interest" description="Disordered" evidence="1">
    <location>
        <begin position="1"/>
        <end position="26"/>
    </location>
</feature>
<dbReference type="Gene3D" id="2.60.120.620">
    <property type="entry name" value="q2cbj1_9rhob like domain"/>
    <property type="match status" value="1"/>
</dbReference>
<dbReference type="EMBL" id="CAFAAH010000128">
    <property type="protein sequence ID" value="CAB4799207.1"/>
    <property type="molecule type" value="Genomic_DNA"/>
</dbReference>
<dbReference type="EMBL" id="CAEZWM010000005">
    <property type="protein sequence ID" value="CAB4645885.1"/>
    <property type="molecule type" value="Genomic_DNA"/>
</dbReference>
<name>A0A6J6XZT1_9ZZZZ</name>
<evidence type="ECO:0000256" key="1">
    <source>
        <dbReference type="SAM" id="MobiDB-lite"/>
    </source>
</evidence>
<protein>
    <submittedName>
        <fullName evidence="3">Unannotated protein</fullName>
    </submittedName>
</protein>
<evidence type="ECO:0000313" key="3">
    <source>
        <dbReference type="EMBL" id="CAB4799207.1"/>
    </source>
</evidence>
<evidence type="ECO:0000313" key="2">
    <source>
        <dbReference type="EMBL" id="CAB4645885.1"/>
    </source>
</evidence>
<gene>
    <name evidence="2" type="ORF">UFOPK2242_00118</name>
    <name evidence="3" type="ORF">UFOPK2996_00973</name>
</gene>
<accession>A0A6J6XZT1</accession>
<dbReference type="InterPro" id="IPR008775">
    <property type="entry name" value="Phytyl_CoA_dOase-like"/>
</dbReference>
<dbReference type="SUPFAM" id="SSF51197">
    <property type="entry name" value="Clavaminate synthase-like"/>
    <property type="match status" value="1"/>
</dbReference>
<dbReference type="Pfam" id="PF05721">
    <property type="entry name" value="PhyH"/>
    <property type="match status" value="1"/>
</dbReference>
<reference evidence="3" key="1">
    <citation type="submission" date="2020-05" db="EMBL/GenBank/DDBJ databases">
        <authorList>
            <person name="Chiriac C."/>
            <person name="Salcher M."/>
            <person name="Ghai R."/>
            <person name="Kavagutti S V."/>
        </authorList>
    </citation>
    <scope>NUCLEOTIDE SEQUENCE</scope>
</reference>
<organism evidence="3">
    <name type="scientific">freshwater metagenome</name>
    <dbReference type="NCBI Taxonomy" id="449393"/>
    <lineage>
        <taxon>unclassified sequences</taxon>
        <taxon>metagenomes</taxon>
        <taxon>ecological metagenomes</taxon>
    </lineage>
</organism>
<dbReference type="AlphaFoldDB" id="A0A6J6XZT1"/>